<dbReference type="KEGG" id="pgb:H744_1c0689"/>
<feature type="region of interest" description="Disordered" evidence="4">
    <location>
        <begin position="2138"/>
        <end position="2184"/>
    </location>
</feature>
<gene>
    <name evidence="7" type="ORF">H744_1c0689</name>
</gene>
<keyword evidence="2" id="KW-0964">Secreted</keyword>
<name>A0A0C5WKU7_9GAMM</name>
<dbReference type="NCBIfam" id="TIGR03696">
    <property type="entry name" value="Rhs_assc_core"/>
    <property type="match status" value="1"/>
</dbReference>
<dbReference type="PATRIC" id="fig|658445.3.peg.749"/>
<comment type="subcellular location">
    <subcellularLocation>
        <location evidence="1">Secreted</location>
    </subcellularLocation>
</comment>
<dbReference type="InterPro" id="IPR050708">
    <property type="entry name" value="T6SS_VgrG/RHS"/>
</dbReference>
<reference evidence="7 8" key="1">
    <citation type="submission" date="2013-05" db="EMBL/GenBank/DDBJ databases">
        <title>Complete genome sequence of the lipase-producing bacterium Photobacterium gaetbulicola Gung47.</title>
        <authorList>
            <person name="Kim Y.-O."/>
        </authorList>
    </citation>
    <scope>NUCLEOTIDE SEQUENCE [LARGE SCALE GENOMIC DNA]</scope>
    <source>
        <strain evidence="7 8">Gung47</strain>
    </source>
</reference>
<evidence type="ECO:0000256" key="1">
    <source>
        <dbReference type="ARBA" id="ARBA00004613"/>
    </source>
</evidence>
<dbReference type="Pfam" id="PF03534">
    <property type="entry name" value="SpvB"/>
    <property type="match status" value="1"/>
</dbReference>
<dbReference type="InterPro" id="IPR028994">
    <property type="entry name" value="Integrin_alpha_N"/>
</dbReference>
<feature type="compositionally biased region" description="Polar residues" evidence="4">
    <location>
        <begin position="2175"/>
        <end position="2184"/>
    </location>
</feature>
<dbReference type="EMBL" id="CP005973">
    <property type="protein sequence ID" value="AJR05714.1"/>
    <property type="molecule type" value="Genomic_DNA"/>
</dbReference>
<dbReference type="OrthoDB" id="9815414at2"/>
<keyword evidence="5" id="KW-0732">Signal</keyword>
<evidence type="ECO:0000256" key="4">
    <source>
        <dbReference type="SAM" id="MobiDB-lite"/>
    </source>
</evidence>
<dbReference type="PANTHER" id="PTHR32305:SF15">
    <property type="entry name" value="PROTEIN RHSA-RELATED"/>
    <property type="match status" value="1"/>
</dbReference>
<keyword evidence="8" id="KW-1185">Reference proteome</keyword>
<evidence type="ECO:0000313" key="8">
    <source>
        <dbReference type="Proteomes" id="UP000032303"/>
    </source>
</evidence>
<evidence type="ECO:0000256" key="2">
    <source>
        <dbReference type="ARBA" id="ARBA00022525"/>
    </source>
</evidence>
<organism evidence="7 8">
    <name type="scientific">Photobacterium gaetbulicola Gung47</name>
    <dbReference type="NCBI Taxonomy" id="658445"/>
    <lineage>
        <taxon>Bacteria</taxon>
        <taxon>Pseudomonadati</taxon>
        <taxon>Pseudomonadota</taxon>
        <taxon>Gammaproteobacteria</taxon>
        <taxon>Vibrionales</taxon>
        <taxon>Vibrionaceae</taxon>
        <taxon>Photobacterium</taxon>
    </lineage>
</organism>
<protein>
    <recommendedName>
        <fullName evidence="6">HNH/Endo VII superfamily nuclease toxins domain-containing protein</fullName>
    </recommendedName>
</protein>
<evidence type="ECO:0000256" key="5">
    <source>
        <dbReference type="SAM" id="SignalP"/>
    </source>
</evidence>
<evidence type="ECO:0000313" key="7">
    <source>
        <dbReference type="EMBL" id="AJR05714.1"/>
    </source>
</evidence>
<feature type="signal peptide" evidence="5">
    <location>
        <begin position="1"/>
        <end position="28"/>
    </location>
</feature>
<evidence type="ECO:0000259" key="6">
    <source>
        <dbReference type="Pfam" id="PF15657"/>
    </source>
</evidence>
<dbReference type="InterPro" id="IPR022385">
    <property type="entry name" value="Rhs_assc_core"/>
</dbReference>
<dbReference type="InterPro" id="IPR028048">
    <property type="entry name" value="Tox-HNH-EHHH"/>
</dbReference>
<dbReference type="PANTHER" id="PTHR32305">
    <property type="match status" value="1"/>
</dbReference>
<dbReference type="HOGENOM" id="CLU_000852_0_1_6"/>
<sequence length="2365" mass="265530">MDVIKKIIRNTLLPTVCLTALLPLFVNASDASTYLEGEFNVSGGQADYQLPINIAPGRAGHAPNLSLAYSSDNPNGILGVGWQLRGLSSIYRCGKNLTFDGNWGGVNLDSDDQYCIDGQRLIPITGNAGADGTEYRTRINDQRKIISFGKKGSGPQSFKVWSKDGQLFEYGNNATARPELAGKSDVYKWSLSKISDITRNNHIHLTYYYDKNGGHHRLQEITYVGGKVSFNYEVRDDTQFSYLSGSKLNANHRLSSIVSTTDDGDEVAQYSFSYQYSSGTSRSQLTTITHSVDGVESVPVNFTWQSQVGAQFDSNKAVFDHTVRRSKFYDIGRDGNVEIFSNSKDPKQVVVNSDSGKKISGSMYSNFGMTTDFVIADWSGNNQPSYKILPILSWVNTDSYFSYPDGNGGFKEFYTRDINEYGWATSKKYPRDTNGNGVFTLESRCENCSYYDFNGDGKTIEYLKYSNGVLTYNNGSKTQTVFSGSEKKQLLQVADFNNDGYLDLLIGNLSFVTSNKSDSVSNKLKVYYFTGSEFKFNGDELQVTYNTSLKTETYDCSVGDKDKTCYRYYHNFSPDEAAIVDINSDGLLDIVYADKSFINKNGMFSNNAVSSRYSKLDIHEQADVQIVDVNSNGWPDNFHGSNIKRSKAFAQDRIKTISEYSVSYSLAYKPLSDPDIHKQIPYYNYPVVNSTPTKYVVSQFEVTPRGYSPVKTTYFYHGAKSHLKGEGFLGFAQIDRTRHGVNKEKTVTTFEQIDPIIAGRVKEITTYRNDAKYLKESNTYKTKSHSGVGAKYYTVTRSDHKSYVYNKAGQVEKQTVREFEYDNFGNITEKTADITSGISGGGSFTEKASYEYLSSGSITKSTVLSATSSSIASSLFTKYDSFQMWCTANGTQYIKPTDEFVLIHGDISIPLITKRYNEYYRLDTRSTSSSNGVSVIKQVDFVSVSESSFNAANASPCGSYVVVDHDGNGQLDLSTSKKTVTQLLTESGDNYWKVSAPDTVTSAIKDNGANSFSKTNITVYRYDSNGLLLEELITPGEYESGDSFYGNTSKQVVNRYRYDPYGNLVDQENGGTDAQSRSTTTVYDSKGLFSIRSTNAGNLTTTFEHDARFGLVTKSVSPVKGRTTSWSYDGFGRARKENRPGRGDFTDFEYRLGNQCIKSTSRTVSCIIAKNANGNGGVYQTVTHFDYAGREIRAMHQAFDGNWVYRDTLWDTDGRKVAITRPTFKEPGSHSSIPTVTFSYDERDREIVKTEPSASGGTASFTTRYSGLTSTMVDAKGNEKTITYNVLGHITKTTEPLGAYQEYINYPDGKLRQTADSSGNRTEIRYDNLGHRTYLDDPDMGKWSYNYNVFGELEYKRDANGVVTNISYNDLGQKKAEKQGNQTSSWSYFDNGLLKAFVGNGNSREFIYDNNGLVSEIVVKSNGKTFKNRYTYDSLERVATEVRPNSLKLEYLYNPYGYHAAVRSPKEFADNVFNSPSFKADIQKLIDEALEQANAYLAIAEDYADKQVFFANKAGEYASREIDLHQLDSQSIQLLKDASRYKRYCTADGECYLQAATWVLLHDDVTVPLDIDLEQYFKLDSQHSGTKPGRKLFDSTVYRVDVEEFNSRNFNSQDEWLLTDYDRNGLLNLIGRDDVYGAGAGSDTRNMAREVYSSDDLSLAAEIASSRYQYYYQLADKLVSLAEQVGDLFNLYCDDANRLAGNSDQIMGRRNCVNDQEISQVDHLQTVLTQAELEDASGDKGFIYYWQRQNTDAYDHTLAETLGNGLVNSYVYNQATGRPNAIATHWGSSVVSQRNHLNIIAGQNKRFLRYYYDEHNNVVRRDDFELGISESFEYDALDRLRAATPMLDKADRHGPNNPDFNRRFNYDYDKLGNLIGKTDIGAYEYDGKNAGPHAVTKANGISFTYDNVGNLVKGETGTAVKTTERLLEWSSFNKPTKIVRNGHTIEFAYDANYNRYYRKDSSGSETYYFDKLYEQVTDLSTGEVQHKQFIYADGKLIALNIQKHDSDNHLEDRQIRYLHYDALGSVDMITDGYGFIVERRSYDPWGKTRNIQWADEDDASTLRQFTLTNRGYTGHEQLPEVGMIHMNGRVYDQELGRFLSADPIIKSPYMTNSFNRYSYVTNNPLKYVDPTGFVLVEGSGQDDGLGRTSVDLGGPKDQRRESNRNNGRDRHHQGSDTSKNNSLISEPVDEQQITYSEIPSVESQAIINVIDEAIDYVTNIRAIEQGYYEVLNATRENFIGTLGSVSFSIGIAFIEKKIPGPNVTKGANSTLSRSGAFKEAKLKAGVPRNQHPDKVYKEKIRDQDGHVEGRVYEFKRQDGSTATIREHSLGHKLDNHGPHFNSEVRSADGIKQSLGGNGDSHTYFN</sequence>
<dbReference type="SUPFAM" id="SSF69318">
    <property type="entry name" value="Integrin alpha N-terminal domain"/>
    <property type="match status" value="2"/>
</dbReference>
<dbReference type="GO" id="GO:0005737">
    <property type="term" value="C:cytoplasm"/>
    <property type="evidence" value="ECO:0007669"/>
    <property type="project" value="InterPro"/>
</dbReference>
<feature type="domain" description="HNH/Endo VII superfamily nuclease toxins" evidence="6">
    <location>
        <begin position="2302"/>
        <end position="2364"/>
    </location>
</feature>
<dbReference type="InterPro" id="IPR003284">
    <property type="entry name" value="Sal_SpvB"/>
</dbReference>
<dbReference type="Proteomes" id="UP000032303">
    <property type="component" value="Chromosome 1"/>
</dbReference>
<accession>A0A0C5WKU7</accession>
<proteinExistence type="predicted"/>
<dbReference type="Gene3D" id="2.180.10.10">
    <property type="entry name" value="RHS repeat-associated core"/>
    <property type="match status" value="2"/>
</dbReference>
<keyword evidence="3" id="KW-0843">Virulence</keyword>
<feature type="chain" id="PRO_5002191865" description="HNH/Endo VII superfamily nuclease toxins domain-containing protein" evidence="5">
    <location>
        <begin position="29"/>
        <end position="2365"/>
    </location>
</feature>
<dbReference type="STRING" id="658445.H744_1c0689"/>
<dbReference type="GO" id="GO:0005576">
    <property type="term" value="C:extracellular region"/>
    <property type="evidence" value="ECO:0007669"/>
    <property type="project" value="UniProtKB-SubCell"/>
</dbReference>
<evidence type="ECO:0000256" key="3">
    <source>
        <dbReference type="ARBA" id="ARBA00023026"/>
    </source>
</evidence>
<feature type="compositionally biased region" description="Basic and acidic residues" evidence="4">
    <location>
        <begin position="2154"/>
        <end position="2174"/>
    </location>
</feature>
<dbReference type="Pfam" id="PF15657">
    <property type="entry name" value="Tox-HNH-EHHH"/>
    <property type="match status" value="1"/>
</dbReference>